<accession>A0AAD6QVT3</accession>
<gene>
    <name evidence="2" type="ORF">NC653_013932</name>
</gene>
<evidence type="ECO:0000313" key="3">
    <source>
        <dbReference type="Proteomes" id="UP001164929"/>
    </source>
</evidence>
<proteinExistence type="predicted"/>
<protein>
    <submittedName>
        <fullName evidence="2">Uncharacterized protein</fullName>
    </submittedName>
</protein>
<reference evidence="2" key="1">
    <citation type="journal article" date="2023" name="Mol. Ecol. Resour.">
        <title>Chromosome-level genome assembly of a triploid poplar Populus alba 'Berolinensis'.</title>
        <authorList>
            <person name="Chen S."/>
            <person name="Yu Y."/>
            <person name="Wang X."/>
            <person name="Wang S."/>
            <person name="Zhang T."/>
            <person name="Zhou Y."/>
            <person name="He R."/>
            <person name="Meng N."/>
            <person name="Wang Y."/>
            <person name="Liu W."/>
            <person name="Liu Z."/>
            <person name="Liu J."/>
            <person name="Guo Q."/>
            <person name="Huang H."/>
            <person name="Sederoff R.R."/>
            <person name="Wang G."/>
            <person name="Qu G."/>
            <person name="Chen S."/>
        </authorList>
    </citation>
    <scope>NUCLEOTIDE SEQUENCE</scope>
    <source>
        <strain evidence="2">SC-2020</strain>
    </source>
</reference>
<evidence type="ECO:0000313" key="2">
    <source>
        <dbReference type="EMBL" id="KAJ6997512.1"/>
    </source>
</evidence>
<keyword evidence="3" id="KW-1185">Reference proteome</keyword>
<dbReference type="AlphaFoldDB" id="A0AAD6QVT3"/>
<dbReference type="Proteomes" id="UP001164929">
    <property type="component" value="Chromosome 5"/>
</dbReference>
<feature type="compositionally biased region" description="Polar residues" evidence="1">
    <location>
        <begin position="20"/>
        <end position="30"/>
    </location>
</feature>
<organism evidence="2 3">
    <name type="scientific">Populus alba x Populus x berolinensis</name>
    <dbReference type="NCBI Taxonomy" id="444605"/>
    <lineage>
        <taxon>Eukaryota</taxon>
        <taxon>Viridiplantae</taxon>
        <taxon>Streptophyta</taxon>
        <taxon>Embryophyta</taxon>
        <taxon>Tracheophyta</taxon>
        <taxon>Spermatophyta</taxon>
        <taxon>Magnoliopsida</taxon>
        <taxon>eudicotyledons</taxon>
        <taxon>Gunneridae</taxon>
        <taxon>Pentapetalae</taxon>
        <taxon>rosids</taxon>
        <taxon>fabids</taxon>
        <taxon>Malpighiales</taxon>
        <taxon>Salicaceae</taxon>
        <taxon>Saliceae</taxon>
        <taxon>Populus</taxon>
    </lineage>
</organism>
<evidence type="ECO:0000256" key="1">
    <source>
        <dbReference type="SAM" id="MobiDB-lite"/>
    </source>
</evidence>
<name>A0AAD6QVT3_9ROSI</name>
<feature type="compositionally biased region" description="Basic and acidic residues" evidence="1">
    <location>
        <begin position="31"/>
        <end position="46"/>
    </location>
</feature>
<comment type="caution">
    <text evidence="2">The sequence shown here is derived from an EMBL/GenBank/DDBJ whole genome shotgun (WGS) entry which is preliminary data.</text>
</comment>
<feature type="region of interest" description="Disordered" evidence="1">
    <location>
        <begin position="1"/>
        <end position="90"/>
    </location>
</feature>
<sequence>MVKDDGSLTTRNMKGKNVRRTGTTRTSQAQEVRKPCYHDPRPKQQQKEVGVGGLYGDSKQLRVNEGSGQGREDPAPPGILVGREHVFMSS</sequence>
<dbReference type="EMBL" id="JAQIZT010000005">
    <property type="protein sequence ID" value="KAJ6997512.1"/>
    <property type="molecule type" value="Genomic_DNA"/>
</dbReference>